<evidence type="ECO:0000256" key="8">
    <source>
        <dbReference type="SAM" id="MobiDB-lite"/>
    </source>
</evidence>
<evidence type="ECO:0000256" key="2">
    <source>
        <dbReference type="ARBA" id="ARBA00022478"/>
    </source>
</evidence>
<name>A0A9P5E8M5_9HYPO</name>
<evidence type="ECO:0000256" key="7">
    <source>
        <dbReference type="ARBA" id="ARBA00023163"/>
    </source>
</evidence>
<dbReference type="Gene3D" id="4.10.860.120">
    <property type="entry name" value="RNA polymerase II, clamp domain"/>
    <property type="match status" value="1"/>
</dbReference>
<dbReference type="PANTHER" id="PTHR48446:SF1">
    <property type="entry name" value="DNA-DIRECTED RNA POLYMERASE SUBUNIT BETA' N-TERMINAL SECTION"/>
    <property type="match status" value="1"/>
</dbReference>
<protein>
    <recommendedName>
        <fullName evidence="1">DNA-directed RNA polymerase</fullName>
        <ecNumber evidence="1">2.7.7.6</ecNumber>
    </recommendedName>
</protein>
<evidence type="ECO:0000256" key="5">
    <source>
        <dbReference type="ARBA" id="ARBA00022723"/>
    </source>
</evidence>
<keyword evidence="6" id="KW-0862">Zinc</keyword>
<dbReference type="InterPro" id="IPR015700">
    <property type="entry name" value="RPC1"/>
</dbReference>
<dbReference type="AlphaFoldDB" id="A0A9P5E8M5"/>
<organism evidence="9 10">
    <name type="scientific">Fusarium agapanthi</name>
    <dbReference type="NCBI Taxonomy" id="1803897"/>
    <lineage>
        <taxon>Eukaryota</taxon>
        <taxon>Fungi</taxon>
        <taxon>Dikarya</taxon>
        <taxon>Ascomycota</taxon>
        <taxon>Pezizomycotina</taxon>
        <taxon>Sordariomycetes</taxon>
        <taxon>Hypocreomycetidae</taxon>
        <taxon>Hypocreales</taxon>
        <taxon>Nectriaceae</taxon>
        <taxon>Fusarium</taxon>
        <taxon>Fusarium fujikuroi species complex</taxon>
    </lineage>
</organism>
<reference evidence="9" key="1">
    <citation type="submission" date="2020-01" db="EMBL/GenBank/DDBJ databases">
        <title>Identification and distribution of gene clusters putatively required for synthesis of sphingolipid metabolism inhibitors in phylogenetically diverse species of the filamentous fungus Fusarium.</title>
        <authorList>
            <person name="Kim H.-S."/>
            <person name="Busman M."/>
            <person name="Brown D.W."/>
            <person name="Divon H."/>
            <person name="Uhlig S."/>
            <person name="Proctor R.H."/>
        </authorList>
    </citation>
    <scope>NUCLEOTIDE SEQUENCE</scope>
    <source>
        <strain evidence="9">NRRL 31653</strain>
    </source>
</reference>
<evidence type="ECO:0000256" key="3">
    <source>
        <dbReference type="ARBA" id="ARBA00022679"/>
    </source>
</evidence>
<dbReference type="EC" id="2.7.7.6" evidence="1"/>
<accession>A0A9P5E8M5</accession>
<dbReference type="GO" id="GO:0046872">
    <property type="term" value="F:metal ion binding"/>
    <property type="evidence" value="ECO:0007669"/>
    <property type="project" value="UniProtKB-KW"/>
</dbReference>
<keyword evidence="3" id="KW-0808">Transferase</keyword>
<evidence type="ECO:0000256" key="6">
    <source>
        <dbReference type="ARBA" id="ARBA00022833"/>
    </source>
</evidence>
<feature type="region of interest" description="Disordered" evidence="8">
    <location>
        <begin position="162"/>
        <end position="193"/>
    </location>
</feature>
<dbReference type="InterPro" id="IPR044893">
    <property type="entry name" value="RNA_pol_Rpb1_clamp_domain"/>
</dbReference>
<comment type="caution">
    <text evidence="9">The sequence shown here is derived from an EMBL/GenBank/DDBJ whole genome shotgun (WGS) entry which is preliminary data.</text>
</comment>
<evidence type="ECO:0000313" key="10">
    <source>
        <dbReference type="Proteomes" id="UP000737391"/>
    </source>
</evidence>
<keyword evidence="7" id="KW-0804">Transcription</keyword>
<keyword evidence="4" id="KW-0548">Nucleotidyltransferase</keyword>
<dbReference type="GO" id="GO:0003899">
    <property type="term" value="F:DNA-directed RNA polymerase activity"/>
    <property type="evidence" value="ECO:0007669"/>
    <property type="project" value="UniProtKB-EC"/>
</dbReference>
<evidence type="ECO:0000256" key="1">
    <source>
        <dbReference type="ARBA" id="ARBA00012418"/>
    </source>
</evidence>
<dbReference type="Proteomes" id="UP000737391">
    <property type="component" value="Unassembled WGS sequence"/>
</dbReference>
<keyword evidence="5" id="KW-0479">Metal-binding</keyword>
<gene>
    <name evidence="9" type="ORF">FAGAP_12667</name>
</gene>
<evidence type="ECO:0000313" key="9">
    <source>
        <dbReference type="EMBL" id="KAF4475744.1"/>
    </source>
</evidence>
<evidence type="ECO:0000256" key="4">
    <source>
        <dbReference type="ARBA" id="ARBA00022695"/>
    </source>
</evidence>
<sequence>MAHSTDSPVKQQLVDRLPKRISSIKFGIQSNQDIANQAVVEISDRLLYDIENNRAPYRHGPLDSRLVRYPIQPALHHALDECRNANTILDCGRVLLEEPERQQFLKELRRPLDNLRRTQICKKINQQCRKVKICPYCASVNGQIRKVGVLKLLHDKFVSYNKSTSSKKVPPESKIKFDSSFNSTRQENPKLDKHLHKAIEDLNPL</sequence>
<dbReference type="SUPFAM" id="SSF64484">
    <property type="entry name" value="beta and beta-prime subunits of DNA dependent RNA-polymerase"/>
    <property type="match status" value="1"/>
</dbReference>
<keyword evidence="10" id="KW-1185">Reference proteome</keyword>
<dbReference type="GO" id="GO:0000428">
    <property type="term" value="C:DNA-directed RNA polymerase complex"/>
    <property type="evidence" value="ECO:0007669"/>
    <property type="project" value="UniProtKB-KW"/>
</dbReference>
<dbReference type="EMBL" id="LUFC02001399">
    <property type="protein sequence ID" value="KAF4475744.1"/>
    <property type="molecule type" value="Genomic_DNA"/>
</dbReference>
<dbReference type="PANTHER" id="PTHR48446">
    <property type="entry name" value="DNA-DIRECTED RNA POLYMERASE SUBUNIT BETA' N-TERMINAL SECTION"/>
    <property type="match status" value="1"/>
</dbReference>
<keyword evidence="2 9" id="KW-0240">DNA-directed RNA polymerase</keyword>
<proteinExistence type="predicted"/>
<dbReference type="OrthoDB" id="270392at2759"/>